<protein>
    <recommendedName>
        <fullName evidence="2">F-box domain-containing protein</fullName>
    </recommendedName>
</protein>
<dbReference type="PANTHER" id="PTHR36140:SF1">
    <property type="entry name" value="F-BOX DOMAIN CONTAINING PROTEIN, EXPRESSED"/>
    <property type="match status" value="1"/>
</dbReference>
<evidence type="ECO:0000259" key="2">
    <source>
        <dbReference type="Pfam" id="PF12937"/>
    </source>
</evidence>
<evidence type="ECO:0000313" key="4">
    <source>
        <dbReference type="Proteomes" id="UP000032180"/>
    </source>
</evidence>
<dbReference type="InterPro" id="IPR001810">
    <property type="entry name" value="F-box_dom"/>
</dbReference>
<dbReference type="AlphaFoldDB" id="A0A0D9XH72"/>
<reference evidence="4" key="2">
    <citation type="submission" date="2013-12" db="EMBL/GenBank/DDBJ databases">
        <authorList>
            <person name="Yu Y."/>
            <person name="Lee S."/>
            <person name="de Baynast K."/>
            <person name="Wissotski M."/>
            <person name="Liu L."/>
            <person name="Talag J."/>
            <person name="Goicoechea J."/>
            <person name="Angelova A."/>
            <person name="Jetty R."/>
            <person name="Kudrna D."/>
            <person name="Golser W."/>
            <person name="Rivera L."/>
            <person name="Zhang J."/>
            <person name="Wing R."/>
        </authorList>
    </citation>
    <scope>NUCLEOTIDE SEQUENCE</scope>
</reference>
<feature type="domain" description="F-box" evidence="2">
    <location>
        <begin position="12"/>
        <end position="44"/>
    </location>
</feature>
<dbReference type="eggNOG" id="ENOG502R3YS">
    <property type="taxonomic scope" value="Eukaryota"/>
</dbReference>
<organism evidence="3 4">
    <name type="scientific">Leersia perrieri</name>
    <dbReference type="NCBI Taxonomy" id="77586"/>
    <lineage>
        <taxon>Eukaryota</taxon>
        <taxon>Viridiplantae</taxon>
        <taxon>Streptophyta</taxon>
        <taxon>Embryophyta</taxon>
        <taxon>Tracheophyta</taxon>
        <taxon>Spermatophyta</taxon>
        <taxon>Magnoliopsida</taxon>
        <taxon>Liliopsida</taxon>
        <taxon>Poales</taxon>
        <taxon>Poaceae</taxon>
        <taxon>BOP clade</taxon>
        <taxon>Oryzoideae</taxon>
        <taxon>Oryzeae</taxon>
        <taxon>Oryzinae</taxon>
        <taxon>Leersia</taxon>
    </lineage>
</organism>
<dbReference type="Gramene" id="LPERR10G00130.1">
    <property type="protein sequence ID" value="LPERR10G00130.1"/>
    <property type="gene ID" value="LPERR10G00130"/>
</dbReference>
<proteinExistence type="predicted"/>
<dbReference type="SUPFAM" id="SSF81383">
    <property type="entry name" value="F-box domain"/>
    <property type="match status" value="1"/>
</dbReference>
<dbReference type="Gene3D" id="1.20.1280.50">
    <property type="match status" value="1"/>
</dbReference>
<dbReference type="InterPro" id="IPR036047">
    <property type="entry name" value="F-box-like_dom_sf"/>
</dbReference>
<evidence type="ECO:0000313" key="3">
    <source>
        <dbReference type="EnsemblPlants" id="LPERR10G00130.1"/>
    </source>
</evidence>
<feature type="chain" id="PRO_5002349884" description="F-box domain-containing protein" evidence="1">
    <location>
        <begin position="31"/>
        <end position="364"/>
    </location>
</feature>
<dbReference type="PANTHER" id="PTHR36140">
    <property type="entry name" value="F-BOX DOMAIN-CONTAINING PROTEIN-RELATED"/>
    <property type="match status" value="1"/>
</dbReference>
<dbReference type="Proteomes" id="UP000032180">
    <property type="component" value="Chromosome 10"/>
</dbReference>
<reference evidence="3 4" key="1">
    <citation type="submission" date="2012-08" db="EMBL/GenBank/DDBJ databases">
        <title>Oryza genome evolution.</title>
        <authorList>
            <person name="Wing R.A."/>
        </authorList>
    </citation>
    <scope>NUCLEOTIDE SEQUENCE</scope>
</reference>
<dbReference type="HOGENOM" id="CLU_049527_0_0_1"/>
<reference evidence="3" key="3">
    <citation type="submission" date="2015-04" db="UniProtKB">
        <authorList>
            <consortium name="EnsemblPlants"/>
        </authorList>
    </citation>
    <scope>IDENTIFICATION</scope>
</reference>
<dbReference type="CDD" id="cd09917">
    <property type="entry name" value="F-box_SF"/>
    <property type="match status" value="1"/>
</dbReference>
<name>A0A0D9XH72_9ORYZ</name>
<dbReference type="EnsemblPlants" id="LPERR10G00130.1">
    <property type="protein sequence ID" value="LPERR10G00130.1"/>
    <property type="gene ID" value="LPERR10G00130"/>
</dbReference>
<keyword evidence="1" id="KW-0732">Signal</keyword>
<accession>A0A0D9XH72</accession>
<keyword evidence="4" id="KW-1185">Reference proteome</keyword>
<feature type="signal peptide" evidence="1">
    <location>
        <begin position="1"/>
        <end position="30"/>
    </location>
</feature>
<sequence length="364" mass="40438">MWTSAGGLPLGDEVILLVMSLLHMGDLVRCAATCRRWRRLISSDAAFLCQRAPTTPSSSGRCISSLALGFFLNHKLDMPNLLFVPRRPQMRMPCKLGRVVVEVGGRSRSRLALRLCVSNPMTGELHSLPHLRRPPLLYACALLTADDNSNHINIEHTWASSFVVVVIYNRRGFTAARCFSSDTGQWGAEARVKGARVGRMQQHAAAIVVDGGGLLLWPRLSFALVMPMMQGLSTHRFYGQEEGLLGLLPDGRLCWDEVSWNANIRLLFRTTTNHGMTLSLRQTPYESLHGCKLQRTVVLGQLMPELSRRPIVPPVKLRCFSERSGLILFTAANACYTLNVLTMEVDKRPHLAHGTGHGLQHVCL</sequence>
<evidence type="ECO:0000256" key="1">
    <source>
        <dbReference type="SAM" id="SignalP"/>
    </source>
</evidence>
<dbReference type="Pfam" id="PF12937">
    <property type="entry name" value="F-box-like"/>
    <property type="match status" value="1"/>
</dbReference>